<evidence type="ECO:0000313" key="1">
    <source>
        <dbReference type="EMBL" id="MEK9501475.1"/>
    </source>
</evidence>
<name>A0ABU9EBZ1_9BACT</name>
<accession>A0ABU9EBZ1</accession>
<dbReference type="Proteomes" id="UP001484239">
    <property type="component" value="Unassembled WGS sequence"/>
</dbReference>
<gene>
    <name evidence="1" type="ORF">WI372_10845</name>
</gene>
<dbReference type="EMBL" id="JBBHLI010000005">
    <property type="protein sequence ID" value="MEK9501475.1"/>
    <property type="molecule type" value="Genomic_DNA"/>
</dbReference>
<proteinExistence type="predicted"/>
<reference evidence="1 2" key="1">
    <citation type="submission" date="2024-02" db="EMBL/GenBank/DDBJ databases">
        <title>A novel Gemmatimonadota bacterium.</title>
        <authorList>
            <person name="Du Z.-J."/>
            <person name="Ye Y.-Q."/>
        </authorList>
    </citation>
    <scope>NUCLEOTIDE SEQUENCE [LARGE SCALE GENOMIC DNA]</scope>
    <source>
        <strain evidence="1 2">DH-20</strain>
    </source>
</reference>
<comment type="caution">
    <text evidence="1">The sequence shown here is derived from an EMBL/GenBank/DDBJ whole genome shotgun (WGS) entry which is preliminary data.</text>
</comment>
<organism evidence="1 2">
    <name type="scientific">Gaopeijia maritima</name>
    <dbReference type="NCBI Taxonomy" id="3119007"/>
    <lineage>
        <taxon>Bacteria</taxon>
        <taxon>Pseudomonadati</taxon>
        <taxon>Gemmatimonadota</taxon>
        <taxon>Longimicrobiia</taxon>
        <taxon>Gaopeijiales</taxon>
        <taxon>Gaopeijiaceae</taxon>
        <taxon>Gaopeijia</taxon>
    </lineage>
</organism>
<protein>
    <submittedName>
        <fullName evidence="1">Uncharacterized protein</fullName>
    </submittedName>
</protein>
<dbReference type="RefSeq" id="WP_405283538.1">
    <property type="nucleotide sequence ID" value="NZ_CP144380.1"/>
</dbReference>
<evidence type="ECO:0000313" key="2">
    <source>
        <dbReference type="Proteomes" id="UP001484239"/>
    </source>
</evidence>
<sequence length="192" mass="20530">MIKMVAVIIISAGVGVSFSPPVESREGGREVSLASHALGEVRVVDEQLFAGVVLSTTAAPNLVDCERCLQPGECEVAEHVFLAVPEELEVDQANGESQHNYCKEGWCSEEHSSEGCEGGEPDSEASLSIDTRIELWERYAAGDLQAVARMVSEAEGVVLNEERMSVQGFGCNGAIVLNLPLSAAQLDWILAQ</sequence>
<keyword evidence="2" id="KW-1185">Reference proteome</keyword>